<sequence>MFKCQKESLPAGRATLTLVSPYSLQRFISKMEN</sequence>
<proteinExistence type="predicted"/>
<evidence type="ECO:0000313" key="1">
    <source>
        <dbReference type="EMBL" id="JAH60491.1"/>
    </source>
</evidence>
<name>A0A0E9U3W0_ANGAN</name>
<protein>
    <submittedName>
        <fullName evidence="1">Uncharacterized protein</fullName>
    </submittedName>
</protein>
<accession>A0A0E9U3W0</accession>
<dbReference type="EMBL" id="GBXM01048086">
    <property type="protein sequence ID" value="JAH60491.1"/>
    <property type="molecule type" value="Transcribed_RNA"/>
</dbReference>
<reference evidence="1" key="1">
    <citation type="submission" date="2014-11" db="EMBL/GenBank/DDBJ databases">
        <authorList>
            <person name="Amaro Gonzalez C."/>
        </authorList>
    </citation>
    <scope>NUCLEOTIDE SEQUENCE</scope>
</reference>
<reference evidence="1" key="2">
    <citation type="journal article" date="2015" name="Fish Shellfish Immunol.">
        <title>Early steps in the European eel (Anguilla anguilla)-Vibrio vulnificus interaction in the gills: Role of the RtxA13 toxin.</title>
        <authorList>
            <person name="Callol A."/>
            <person name="Pajuelo D."/>
            <person name="Ebbesson L."/>
            <person name="Teles M."/>
            <person name="MacKenzie S."/>
            <person name="Amaro C."/>
        </authorList>
    </citation>
    <scope>NUCLEOTIDE SEQUENCE</scope>
</reference>
<dbReference type="AlphaFoldDB" id="A0A0E9U3W0"/>
<organism evidence="1">
    <name type="scientific">Anguilla anguilla</name>
    <name type="common">European freshwater eel</name>
    <name type="synonym">Muraena anguilla</name>
    <dbReference type="NCBI Taxonomy" id="7936"/>
    <lineage>
        <taxon>Eukaryota</taxon>
        <taxon>Metazoa</taxon>
        <taxon>Chordata</taxon>
        <taxon>Craniata</taxon>
        <taxon>Vertebrata</taxon>
        <taxon>Euteleostomi</taxon>
        <taxon>Actinopterygii</taxon>
        <taxon>Neopterygii</taxon>
        <taxon>Teleostei</taxon>
        <taxon>Anguilliformes</taxon>
        <taxon>Anguillidae</taxon>
        <taxon>Anguilla</taxon>
    </lineage>
</organism>